<evidence type="ECO:0000313" key="1">
    <source>
        <dbReference type="EMBL" id="MPV86882.1"/>
    </source>
</evidence>
<reference evidence="1 2" key="1">
    <citation type="submission" date="2019-10" db="EMBL/GenBank/DDBJ databases">
        <title>Cardiobacteriales fam. a chemoheterotrophic member of the order Cardiobacteriales, and proposal of Cardiobacteriales fam. nov.</title>
        <authorList>
            <person name="Wang C."/>
        </authorList>
    </citation>
    <scope>NUCLEOTIDE SEQUENCE [LARGE SCALE GENOMIC DNA]</scope>
    <source>
        <strain evidence="1 2">ML27</strain>
    </source>
</reference>
<gene>
    <name evidence="1" type="ORF">GCU85_09110</name>
</gene>
<dbReference type="InParanoid" id="A0A6N7EWI9"/>
<protein>
    <submittedName>
        <fullName evidence="1">Uncharacterized protein</fullName>
    </submittedName>
</protein>
<accession>A0A6N7EWI9</accession>
<proteinExistence type="predicted"/>
<comment type="caution">
    <text evidence="1">The sequence shown here is derived from an EMBL/GenBank/DDBJ whole genome shotgun (WGS) entry which is preliminary data.</text>
</comment>
<evidence type="ECO:0000313" key="2">
    <source>
        <dbReference type="Proteomes" id="UP000471298"/>
    </source>
</evidence>
<dbReference type="Proteomes" id="UP000471298">
    <property type="component" value="Unassembled WGS sequence"/>
</dbReference>
<name>A0A6N7EWI9_9GAMM</name>
<dbReference type="EMBL" id="WHNW01000013">
    <property type="protein sequence ID" value="MPV86882.1"/>
    <property type="molecule type" value="Genomic_DNA"/>
</dbReference>
<dbReference type="RefSeq" id="WP_152810871.1">
    <property type="nucleotide sequence ID" value="NZ_WHNW01000013.1"/>
</dbReference>
<keyword evidence="2" id="KW-1185">Reference proteome</keyword>
<organism evidence="1 2">
    <name type="scientific">Ostreibacterium oceani</name>
    <dbReference type="NCBI Taxonomy" id="2654998"/>
    <lineage>
        <taxon>Bacteria</taxon>
        <taxon>Pseudomonadati</taxon>
        <taxon>Pseudomonadota</taxon>
        <taxon>Gammaproteobacteria</taxon>
        <taxon>Cardiobacteriales</taxon>
        <taxon>Ostreibacteriaceae</taxon>
        <taxon>Ostreibacterium</taxon>
    </lineage>
</organism>
<sequence>MNVFAIKIRDRFFHEYKNKRIKTAWSLAGAKLFTPFSPELEKLEKVFAEKKVKFEKVFLKVVEEEKEETTEDECSFKPIEIPKDGKRREKVILRFKLPQITSKSLIEILCVHGYRETGNKFFISFNGSKGYLSNFQISCEGYQKADNRIFVENLYNKDRSLKSIMVNVFYSDEFGVRLSTGIDEPKILSEMAIDIEKKYANVDDGLVDDDLPF</sequence>
<dbReference type="AlphaFoldDB" id="A0A6N7EWI9"/>